<dbReference type="AlphaFoldDB" id="A0A9W3FSD8"/>
<protein>
    <submittedName>
        <fullName evidence="2">Uncharacterized protein LOC123614334</fullName>
    </submittedName>
</protein>
<accession>A0A9W3FSD8</accession>
<feature type="region of interest" description="Disordered" evidence="1">
    <location>
        <begin position="182"/>
        <end position="204"/>
    </location>
</feature>
<proteinExistence type="predicted"/>
<organism evidence="2">
    <name type="scientific">Camelus bactrianus</name>
    <name type="common">Bactrian camel</name>
    <dbReference type="NCBI Taxonomy" id="9837"/>
    <lineage>
        <taxon>Eukaryota</taxon>
        <taxon>Metazoa</taxon>
        <taxon>Chordata</taxon>
        <taxon>Craniata</taxon>
        <taxon>Vertebrata</taxon>
        <taxon>Euteleostomi</taxon>
        <taxon>Mammalia</taxon>
        <taxon>Eutheria</taxon>
        <taxon>Laurasiatheria</taxon>
        <taxon>Artiodactyla</taxon>
        <taxon>Tylopoda</taxon>
        <taxon>Camelidae</taxon>
        <taxon>Camelus</taxon>
    </lineage>
</organism>
<name>A0A9W3FSD8_CAMBA</name>
<reference evidence="2" key="1">
    <citation type="submission" date="2025-08" db="UniProtKB">
        <authorList>
            <consortium name="RefSeq"/>
        </authorList>
    </citation>
    <scope>IDENTIFICATION</scope>
    <source>
        <tissue evidence="2">Blood</tissue>
    </source>
</reference>
<evidence type="ECO:0000256" key="1">
    <source>
        <dbReference type="SAM" id="MobiDB-lite"/>
    </source>
</evidence>
<gene>
    <name evidence="2" type="primary">LOC123614334</name>
</gene>
<evidence type="ECO:0000313" key="2">
    <source>
        <dbReference type="RefSeq" id="XP_045365841.1"/>
    </source>
</evidence>
<sequence>MYPVLKLEICPVACKRKQIIFKRKKKKPKTKVLLVSLFHPLQNWRNAKQEQLIFQVFARNSTEKKRNEEILLDPKVTKQETSNIRSNQTKRIARGEAITVKTFRPKTWVIKQMSSEYHQNALPSPNIPCKDALKKSKEDKATAVCKLWRDENVVKLGSGFLCSGKRTIDEDFWIKPLKWKPQEEQDPVCAAQRCSPEPGAEAGR</sequence>
<dbReference type="RefSeq" id="XP_045365841.1">
    <property type="nucleotide sequence ID" value="XM_045509885.1"/>
</dbReference>